<dbReference type="EMBL" id="JBBJCI010000426">
    <property type="protein sequence ID" value="KAK7230657.1"/>
    <property type="molecule type" value="Genomic_DNA"/>
</dbReference>
<gene>
    <name evidence="5" type="ORF">SO694_00078027</name>
</gene>
<dbReference type="SMART" id="SM00855">
    <property type="entry name" value="PGAM"/>
    <property type="match status" value="1"/>
</dbReference>
<proteinExistence type="inferred from homology"/>
<dbReference type="SUPFAM" id="SSF53254">
    <property type="entry name" value="Phosphoglycerate mutase-like"/>
    <property type="match status" value="1"/>
</dbReference>
<keyword evidence="2" id="KW-0378">Hydrolase</keyword>
<dbReference type="InterPro" id="IPR051021">
    <property type="entry name" value="Mito_Ser/Thr_phosphatase"/>
</dbReference>
<dbReference type="InterPro" id="IPR013078">
    <property type="entry name" value="His_Pase_superF_clade-1"/>
</dbReference>
<evidence type="ECO:0000313" key="6">
    <source>
        <dbReference type="Proteomes" id="UP001363151"/>
    </source>
</evidence>
<dbReference type="Proteomes" id="UP001363151">
    <property type="component" value="Unassembled WGS sequence"/>
</dbReference>
<comment type="similarity">
    <text evidence="1">Belongs to the phosphoglycerate mutase family. BPG-dependent PGAM subfamily.</text>
</comment>
<name>A0ABR1FGZ1_AURAN</name>
<dbReference type="PANTHER" id="PTHR20935">
    <property type="entry name" value="PHOSPHOGLYCERATE MUTASE-RELATED"/>
    <property type="match status" value="1"/>
</dbReference>
<evidence type="ECO:0000256" key="2">
    <source>
        <dbReference type="ARBA" id="ARBA00022801"/>
    </source>
</evidence>
<sequence length="297" mass="32917">MLRLGRYAMPGAAAVVAHLSLPRRRPRCEAAGAPVAAAAEPLPVGAKVEGKVRKERPEYFDPIVPYPEWDGNWDGRLHLRQKSKDGPPAPTRHIILVRHGQYDESSKDDERRVLTGLGRDQAVATGHKLRAVLDASGSPDTEIRIRSSTLTRAKETAALMLPHLPDRTEHLGCDPNLNEGRPAQVIPGKAYSNAVVRADNDRIEEAFRSVFYRSGPREDGALHEYEIVVCHGNVIRYFALRALQLPPEAWLRLCTFNCSVTYLVVRPSGSVSLRALGDIGHLPPELTTFSMHHGLEW</sequence>
<dbReference type="Gene3D" id="3.40.50.1240">
    <property type="entry name" value="Phosphoglycerate mutase-like"/>
    <property type="match status" value="1"/>
</dbReference>
<organism evidence="5 6">
    <name type="scientific">Aureococcus anophagefferens</name>
    <name type="common">Harmful bloom alga</name>
    <dbReference type="NCBI Taxonomy" id="44056"/>
    <lineage>
        <taxon>Eukaryota</taxon>
        <taxon>Sar</taxon>
        <taxon>Stramenopiles</taxon>
        <taxon>Ochrophyta</taxon>
        <taxon>Pelagophyceae</taxon>
        <taxon>Pelagomonadales</taxon>
        <taxon>Pelagomonadaceae</taxon>
        <taxon>Aureococcus</taxon>
    </lineage>
</organism>
<accession>A0ABR1FGZ1</accession>
<dbReference type="InterPro" id="IPR029033">
    <property type="entry name" value="His_PPase_superfam"/>
</dbReference>
<evidence type="ECO:0000256" key="1">
    <source>
        <dbReference type="ARBA" id="ARBA00006717"/>
    </source>
</evidence>
<protein>
    <recommendedName>
        <fullName evidence="3">Serine/threonine-protein phosphatase PGAM5, mitochondrial</fullName>
    </recommendedName>
    <alternativeName>
        <fullName evidence="4">Serine/threonine-protein phosphatase Pgam5, mitochondrial</fullName>
    </alternativeName>
</protein>
<evidence type="ECO:0000256" key="4">
    <source>
        <dbReference type="ARBA" id="ARBA00040722"/>
    </source>
</evidence>
<dbReference type="Pfam" id="PF00300">
    <property type="entry name" value="His_Phos_1"/>
    <property type="match status" value="1"/>
</dbReference>
<evidence type="ECO:0000256" key="3">
    <source>
        <dbReference type="ARBA" id="ARBA00039765"/>
    </source>
</evidence>
<dbReference type="CDD" id="cd07067">
    <property type="entry name" value="HP_PGM_like"/>
    <property type="match status" value="1"/>
</dbReference>
<dbReference type="PANTHER" id="PTHR20935:SF0">
    <property type="entry name" value="SERINE_THREONINE-PROTEIN PHOSPHATASE PGAM5, MITOCHONDRIAL"/>
    <property type="match status" value="1"/>
</dbReference>
<evidence type="ECO:0000313" key="5">
    <source>
        <dbReference type="EMBL" id="KAK7230657.1"/>
    </source>
</evidence>
<reference evidence="5 6" key="1">
    <citation type="submission" date="2024-03" db="EMBL/GenBank/DDBJ databases">
        <title>Aureococcus anophagefferens CCMP1851 and Kratosvirus quantuckense: Draft genome of a second virus-susceptible host strain in the model system.</title>
        <authorList>
            <person name="Chase E."/>
            <person name="Truchon A.R."/>
            <person name="Schepens W."/>
            <person name="Wilhelm S.W."/>
        </authorList>
    </citation>
    <scope>NUCLEOTIDE SEQUENCE [LARGE SCALE GENOMIC DNA]</scope>
    <source>
        <strain evidence="5 6">CCMP1851</strain>
    </source>
</reference>
<keyword evidence="6" id="KW-1185">Reference proteome</keyword>
<comment type="caution">
    <text evidence="5">The sequence shown here is derived from an EMBL/GenBank/DDBJ whole genome shotgun (WGS) entry which is preliminary data.</text>
</comment>